<dbReference type="PROSITE" id="PS50983">
    <property type="entry name" value="FE_B12_PBP"/>
    <property type="match status" value="1"/>
</dbReference>
<name>A0A1X9SYS1_9BACT</name>
<reference evidence="4" key="1">
    <citation type="journal article" date="2017" name="Genome Biol. Evol.">
        <title>Comparative Genomic Analysis Identifies a Campylobacter Clade Deficient in Selenium Metabolism.</title>
        <authorList>
            <person name="Miller W.G."/>
            <person name="Yee E."/>
            <person name="Lopes B.S."/>
            <person name="Chapman M.H."/>
            <person name="Huynh S."/>
            <person name="Bono J.L."/>
            <person name="Parker C.T."/>
            <person name="Strachan N.J.C."/>
            <person name="Forbes K.J."/>
        </authorList>
    </citation>
    <scope>NUCLEOTIDE SEQUENCE [LARGE SCALE GENOMIC DNA]</scope>
    <source>
        <strain evidence="4">RM6137</strain>
    </source>
</reference>
<evidence type="ECO:0000256" key="1">
    <source>
        <dbReference type="ARBA" id="ARBA00022729"/>
    </source>
</evidence>
<dbReference type="GO" id="GO:0071281">
    <property type="term" value="P:cellular response to iron ion"/>
    <property type="evidence" value="ECO:0007669"/>
    <property type="project" value="TreeGrafter"/>
</dbReference>
<sequence>MKKFLILILVAFFALNLNAKRLVVLDPAIIEMLYMLEAQDEIVAIAQPTTSKIWPKNLTQNLTSVGTYTKPNLEKIIELKPDLVIASFHSINTISELKKFDINATIFEANSLENIYSNIEKIGEIVQKSSKAKEIISSLKNSLNNAINSDNLKGKKIAILFSTNPIMAFNNQTLPGDIISKLGLENIVTDTKAKSPILPIEMLLTANPDFIVVIGDNEQKNSLIKTYPALKRVKAAKNGKIISIPSSLLLRGTPRIEEGIQILLKEMR</sequence>
<keyword evidence="1" id="KW-0732">Signal</keyword>
<evidence type="ECO:0000313" key="4">
    <source>
        <dbReference type="Proteomes" id="UP000194260"/>
    </source>
</evidence>
<protein>
    <submittedName>
        <fullName evidence="3">Heme ABC transporter ChuBCD, periplasmic substrate-binding protein</fullName>
    </submittedName>
</protein>
<dbReference type="PANTHER" id="PTHR30535:SF34">
    <property type="entry name" value="MOLYBDATE-BINDING PROTEIN MOLA"/>
    <property type="match status" value="1"/>
</dbReference>
<dbReference type="AlphaFoldDB" id="A0A1X9SYS1"/>
<evidence type="ECO:0000313" key="3">
    <source>
        <dbReference type="EMBL" id="ARR01361.1"/>
    </source>
</evidence>
<accession>A0A1X9SYS1</accession>
<feature type="domain" description="Fe/B12 periplasmic-binding" evidence="2">
    <location>
        <begin position="21"/>
        <end position="268"/>
    </location>
</feature>
<dbReference type="NCBIfam" id="NF038402">
    <property type="entry name" value="TroA_like"/>
    <property type="match status" value="1"/>
</dbReference>
<dbReference type="InterPro" id="IPR054828">
    <property type="entry name" value="Vit_B12_bind_prot"/>
</dbReference>
<dbReference type="Pfam" id="PF01497">
    <property type="entry name" value="Peripla_BP_2"/>
    <property type="match status" value="1"/>
</dbReference>
<proteinExistence type="predicted"/>
<dbReference type="EMBL" id="CP018789">
    <property type="protein sequence ID" value="ARR01361.1"/>
    <property type="molecule type" value="Genomic_DNA"/>
</dbReference>
<dbReference type="InterPro" id="IPR002491">
    <property type="entry name" value="ABC_transptr_periplasmic_BD"/>
</dbReference>
<dbReference type="STRING" id="1660073.CSUIS_1583"/>
<dbReference type="Gene3D" id="3.40.50.1980">
    <property type="entry name" value="Nitrogenase molybdenum iron protein domain"/>
    <property type="match status" value="2"/>
</dbReference>
<evidence type="ECO:0000259" key="2">
    <source>
        <dbReference type="PROSITE" id="PS50983"/>
    </source>
</evidence>
<dbReference type="RefSeq" id="WP_086298434.1">
    <property type="nucleotide sequence ID" value="NZ_CP018789.1"/>
</dbReference>
<gene>
    <name evidence="3" type="primary">chuD</name>
    <name evidence="3" type="ORF">CSUIS_1583</name>
</gene>
<dbReference type="Proteomes" id="UP000194260">
    <property type="component" value="Chromosome"/>
</dbReference>
<dbReference type="KEGG" id="camy:CSUIS_1583"/>
<dbReference type="InterPro" id="IPR050902">
    <property type="entry name" value="ABC_Transporter_SBP"/>
</dbReference>
<dbReference type="SUPFAM" id="SSF53807">
    <property type="entry name" value="Helical backbone' metal receptor"/>
    <property type="match status" value="1"/>
</dbReference>
<organism evidence="3 4">
    <name type="scientific">Campylobacter porcelli</name>
    <dbReference type="NCBI Taxonomy" id="1660073"/>
    <lineage>
        <taxon>Bacteria</taxon>
        <taxon>Pseudomonadati</taxon>
        <taxon>Campylobacterota</taxon>
        <taxon>Epsilonproteobacteria</taxon>
        <taxon>Campylobacterales</taxon>
        <taxon>Campylobacteraceae</taxon>
        <taxon>Campylobacter</taxon>
    </lineage>
</organism>
<dbReference type="PANTHER" id="PTHR30535">
    <property type="entry name" value="VITAMIN B12-BINDING PROTEIN"/>
    <property type="match status" value="1"/>
</dbReference>